<reference evidence="1 2" key="1">
    <citation type="submission" date="2010-08" db="EMBL/GenBank/DDBJ databases">
        <authorList>
            <person name="Muzny D."/>
            <person name="Qin X."/>
            <person name="Buhay C."/>
            <person name="Dugan-Rocha S."/>
            <person name="Ding Y."/>
            <person name="Chen G."/>
            <person name="Hawes A."/>
            <person name="Holder M."/>
            <person name="Jhangiani S."/>
            <person name="Johnson A."/>
            <person name="Khan Z."/>
            <person name="Li Z."/>
            <person name="Liu W."/>
            <person name="Liu X."/>
            <person name="Perez L."/>
            <person name="Shen H."/>
            <person name="Wang Q."/>
            <person name="Watt J."/>
            <person name="Xi L."/>
            <person name="Xin Y."/>
            <person name="Zhou J."/>
            <person name="Deng J."/>
            <person name="Jiang H."/>
            <person name="Liu Y."/>
            <person name="Qu J."/>
            <person name="Song X.-Z."/>
            <person name="Zhang L."/>
            <person name="Villasana D."/>
            <person name="Johnson A."/>
            <person name="Liu J."/>
            <person name="Liyanage D."/>
            <person name="Lorensuhewa L."/>
            <person name="Robinson T."/>
            <person name="Song A."/>
            <person name="Song B.-B."/>
            <person name="Dinh H."/>
            <person name="Thornton R."/>
            <person name="Coyle M."/>
            <person name="Francisco L."/>
            <person name="Jackson L."/>
            <person name="Javaid M."/>
            <person name="Korchina V."/>
            <person name="Kovar C."/>
            <person name="Mata R."/>
            <person name="Mathew T."/>
            <person name="Ngo R."/>
            <person name="Nguyen L."/>
            <person name="Nguyen N."/>
            <person name="Okwuonu G."/>
            <person name="Ongeri F."/>
            <person name="Pham C."/>
            <person name="Simmons D."/>
            <person name="Wilczek-Boney K."/>
            <person name="Hale W."/>
            <person name="Jakkamsetti A."/>
            <person name="Pham P."/>
            <person name="Ruth R."/>
            <person name="San Lucas F."/>
            <person name="Warren J."/>
            <person name="Zhang J."/>
            <person name="Zhao Z."/>
            <person name="Zhou C."/>
            <person name="Zhu D."/>
            <person name="Lee S."/>
            <person name="Bess C."/>
            <person name="Blankenburg K."/>
            <person name="Forbes L."/>
            <person name="Fu Q."/>
            <person name="Gubbala S."/>
            <person name="Hirani K."/>
            <person name="Jayaseelan J.C."/>
            <person name="Lara F."/>
            <person name="Munidasa M."/>
            <person name="Palculict T."/>
            <person name="Patil S."/>
            <person name="Pu L.-L."/>
            <person name="Saada N."/>
            <person name="Tang L."/>
            <person name="Weissenberger G."/>
            <person name="Zhu Y."/>
            <person name="Hemphill L."/>
            <person name="Shang Y."/>
            <person name="Youmans B."/>
            <person name="Ayvaz T."/>
            <person name="Ross M."/>
            <person name="Santibanez J."/>
            <person name="Aqrawi P."/>
            <person name="Gross S."/>
            <person name="Joshi V."/>
            <person name="Fowler G."/>
            <person name="Nazareth L."/>
            <person name="Reid J."/>
            <person name="Worley K."/>
            <person name="Petrosino J."/>
            <person name="Highlander S."/>
            <person name="Gibbs R."/>
        </authorList>
    </citation>
    <scope>NUCLEOTIDE SEQUENCE [LARGE SCALE GENOMIC DNA]</scope>
    <source>
        <strain evidence="1 2">ATCC 33035</strain>
    </source>
</reference>
<accession>E2S5M0</accession>
<organism evidence="1 2">
    <name type="scientific">Corynebacterium pseudogenitalium ATCC 33035</name>
    <dbReference type="NCBI Taxonomy" id="525264"/>
    <lineage>
        <taxon>Bacteria</taxon>
        <taxon>Bacillati</taxon>
        <taxon>Actinomycetota</taxon>
        <taxon>Actinomycetes</taxon>
        <taxon>Mycobacteriales</taxon>
        <taxon>Corynebacteriaceae</taxon>
        <taxon>Corynebacterium</taxon>
    </lineage>
</organism>
<keyword evidence="2" id="KW-1185">Reference proteome</keyword>
<proteinExistence type="predicted"/>
<dbReference type="HOGENOM" id="CLU_3308216_0_0_11"/>
<protein>
    <submittedName>
        <fullName evidence="1">Uncharacterized protein</fullName>
    </submittedName>
</protein>
<sequence length="39" mass="4461">MLIIKKGSNGIRVGAIKGYKISHSLHPNLYIQRIALDWR</sequence>
<gene>
    <name evidence="1" type="ORF">HMPREF0305_11761</name>
</gene>
<dbReference type="Proteomes" id="UP000003020">
    <property type="component" value="Unassembled WGS sequence"/>
</dbReference>
<comment type="caution">
    <text evidence="1">The sequence shown here is derived from an EMBL/GenBank/DDBJ whole genome shotgun (WGS) entry which is preliminary data.</text>
</comment>
<dbReference type="EMBL" id="ABYQ02000013">
    <property type="protein sequence ID" value="EFQ79881.1"/>
    <property type="molecule type" value="Genomic_DNA"/>
</dbReference>
<name>E2S5M0_9CORY</name>
<evidence type="ECO:0000313" key="1">
    <source>
        <dbReference type="EMBL" id="EFQ79881.1"/>
    </source>
</evidence>
<evidence type="ECO:0000313" key="2">
    <source>
        <dbReference type="Proteomes" id="UP000003020"/>
    </source>
</evidence>
<dbReference type="AlphaFoldDB" id="E2S5M0"/>